<dbReference type="InterPro" id="IPR006091">
    <property type="entry name" value="Acyl-CoA_Oxase/DH_mid-dom"/>
</dbReference>
<feature type="domain" description="Acyl-CoA dehydrogenase/oxidase N-terminal" evidence="8">
    <location>
        <begin position="10"/>
        <end position="120"/>
    </location>
</feature>
<feature type="domain" description="Acyl-CoA oxidase/dehydrogenase middle" evidence="7">
    <location>
        <begin position="126"/>
        <end position="218"/>
    </location>
</feature>
<dbReference type="EMBL" id="JBHTAJ010000020">
    <property type="protein sequence ID" value="MFC7180447.1"/>
    <property type="molecule type" value="Genomic_DNA"/>
</dbReference>
<comment type="caution">
    <text evidence="9">The sequence shown here is derived from an EMBL/GenBank/DDBJ whole genome shotgun (WGS) entry which is preliminary data.</text>
</comment>
<dbReference type="InterPro" id="IPR009075">
    <property type="entry name" value="AcylCo_DH/oxidase_C"/>
</dbReference>
<evidence type="ECO:0000313" key="10">
    <source>
        <dbReference type="Proteomes" id="UP001596435"/>
    </source>
</evidence>
<dbReference type="InterPro" id="IPR036250">
    <property type="entry name" value="AcylCo_DH-like_C"/>
</dbReference>
<dbReference type="RefSeq" id="WP_345708750.1">
    <property type="nucleotide sequence ID" value="NZ_BAABKV010000001.1"/>
</dbReference>
<evidence type="ECO:0000256" key="4">
    <source>
        <dbReference type="ARBA" id="ARBA00022827"/>
    </source>
</evidence>
<dbReference type="Gene3D" id="1.20.140.10">
    <property type="entry name" value="Butyryl-CoA Dehydrogenase, subunit A, domain 3"/>
    <property type="match status" value="1"/>
</dbReference>
<dbReference type="PROSITE" id="PS00073">
    <property type="entry name" value="ACYL_COA_DH_2"/>
    <property type="match status" value="1"/>
</dbReference>
<comment type="similarity">
    <text evidence="2 5">Belongs to the acyl-CoA dehydrogenase family.</text>
</comment>
<dbReference type="PANTHER" id="PTHR43884">
    <property type="entry name" value="ACYL-COA DEHYDROGENASE"/>
    <property type="match status" value="1"/>
</dbReference>
<dbReference type="PIRSF" id="PIRSF016578">
    <property type="entry name" value="HsaA"/>
    <property type="match status" value="1"/>
</dbReference>
<keyword evidence="5 9" id="KW-0560">Oxidoreductase</keyword>
<keyword evidence="3 5" id="KW-0285">Flavoprotein</keyword>
<keyword evidence="10" id="KW-1185">Reference proteome</keyword>
<dbReference type="PANTHER" id="PTHR43884:SF12">
    <property type="entry name" value="ISOVALERYL-COA DEHYDROGENASE, MITOCHONDRIAL-RELATED"/>
    <property type="match status" value="1"/>
</dbReference>
<dbReference type="GO" id="GO:0016491">
    <property type="term" value="F:oxidoreductase activity"/>
    <property type="evidence" value="ECO:0007669"/>
    <property type="project" value="UniProtKB-KW"/>
</dbReference>
<gene>
    <name evidence="9" type="ORF">ACFQMG_12870</name>
</gene>
<evidence type="ECO:0000259" key="8">
    <source>
        <dbReference type="Pfam" id="PF02771"/>
    </source>
</evidence>
<comment type="cofactor">
    <cofactor evidence="1 5">
        <name>FAD</name>
        <dbReference type="ChEBI" id="CHEBI:57692"/>
    </cofactor>
</comment>
<name>A0ABW2FWC4_9ACTN</name>
<dbReference type="Pfam" id="PF00441">
    <property type="entry name" value="Acyl-CoA_dh_1"/>
    <property type="match status" value="1"/>
</dbReference>
<keyword evidence="4 5" id="KW-0274">FAD</keyword>
<reference evidence="10" key="1">
    <citation type="journal article" date="2019" name="Int. J. Syst. Evol. Microbiol.">
        <title>The Global Catalogue of Microorganisms (GCM) 10K type strain sequencing project: providing services to taxonomists for standard genome sequencing and annotation.</title>
        <authorList>
            <consortium name="The Broad Institute Genomics Platform"/>
            <consortium name="The Broad Institute Genome Sequencing Center for Infectious Disease"/>
            <person name="Wu L."/>
            <person name="Ma J."/>
        </authorList>
    </citation>
    <scope>NUCLEOTIDE SEQUENCE [LARGE SCALE GENOMIC DNA]</scope>
    <source>
        <strain evidence="10">CGMCC 1.12859</strain>
    </source>
</reference>
<dbReference type="EC" id="1.-.-.-" evidence="9"/>
<organism evidence="9 10">
    <name type="scientific">Kitasatospora paranensis</name>
    <dbReference type="NCBI Taxonomy" id="258053"/>
    <lineage>
        <taxon>Bacteria</taxon>
        <taxon>Bacillati</taxon>
        <taxon>Actinomycetota</taxon>
        <taxon>Actinomycetes</taxon>
        <taxon>Kitasatosporales</taxon>
        <taxon>Streptomycetaceae</taxon>
        <taxon>Kitasatospora</taxon>
    </lineage>
</organism>
<dbReference type="Gene3D" id="1.10.540.10">
    <property type="entry name" value="Acyl-CoA dehydrogenase/oxidase, N-terminal domain"/>
    <property type="match status" value="1"/>
</dbReference>
<accession>A0ABW2FWC4</accession>
<dbReference type="InterPro" id="IPR013786">
    <property type="entry name" value="AcylCoA_DH/ox_N"/>
</dbReference>
<evidence type="ECO:0000256" key="5">
    <source>
        <dbReference type="RuleBase" id="RU362125"/>
    </source>
</evidence>
<dbReference type="InterPro" id="IPR037069">
    <property type="entry name" value="AcylCoA_DH/ox_N_sf"/>
</dbReference>
<evidence type="ECO:0000256" key="1">
    <source>
        <dbReference type="ARBA" id="ARBA00001974"/>
    </source>
</evidence>
<dbReference type="InterPro" id="IPR009100">
    <property type="entry name" value="AcylCoA_DH/oxidase_NM_dom_sf"/>
</dbReference>
<evidence type="ECO:0000259" key="7">
    <source>
        <dbReference type="Pfam" id="PF02770"/>
    </source>
</evidence>
<evidence type="ECO:0000259" key="6">
    <source>
        <dbReference type="Pfam" id="PF00441"/>
    </source>
</evidence>
<dbReference type="Proteomes" id="UP001596435">
    <property type="component" value="Unassembled WGS sequence"/>
</dbReference>
<dbReference type="Gene3D" id="2.40.110.10">
    <property type="entry name" value="Butyryl-CoA Dehydrogenase, subunit A, domain 2"/>
    <property type="match status" value="1"/>
</dbReference>
<proteinExistence type="inferred from homology"/>
<dbReference type="Pfam" id="PF02771">
    <property type="entry name" value="Acyl-CoA_dh_N"/>
    <property type="match status" value="1"/>
</dbReference>
<sequence length="386" mass="42199">MASHGLLRFTEDQELLRSSVRSYLEREIAPQIAECEREHRFPFDQLPELVQLGYVSGIVPEEHGGGGASFTDQAVLMEEAGRCWASLRVIMNTMTIVSLWLTQYGTKEQKENYLARIMAGQAKVFLALTSPDHGSDLASMTARAEKVPGGYKLYGTKTFITSGSIADFGIVFAKTDTSKGREGISAFIVERGVTPYTAHDMEKMFIRSTTTSELSFDGAFVPDSARVGEEGQAMRIATHGLNIGRLDVACGSAGLAGAAFERSLQYAKDRHQFGRPIGSFQLVQEMLVTMACLTETARLHSYQAAAVLDAGQSGEMACSMAKMISTENAFRVADLALQVHGGSGYMEELPIERYFRDARGFTIPEGTSQIQQLIIGRELTGINAMR</sequence>
<dbReference type="SUPFAM" id="SSF47203">
    <property type="entry name" value="Acyl-CoA dehydrogenase C-terminal domain-like"/>
    <property type="match status" value="1"/>
</dbReference>
<protein>
    <submittedName>
        <fullName evidence="9">Acyl-CoA dehydrogenase family protein</fullName>
        <ecNumber evidence="9">1.-.-.-</ecNumber>
    </submittedName>
</protein>
<feature type="domain" description="Acyl-CoA dehydrogenase/oxidase C-terminal" evidence="6">
    <location>
        <begin position="234"/>
        <end position="379"/>
    </location>
</feature>
<dbReference type="Pfam" id="PF02770">
    <property type="entry name" value="Acyl-CoA_dh_M"/>
    <property type="match status" value="1"/>
</dbReference>
<evidence type="ECO:0000256" key="2">
    <source>
        <dbReference type="ARBA" id="ARBA00009347"/>
    </source>
</evidence>
<dbReference type="InterPro" id="IPR006089">
    <property type="entry name" value="Acyl-CoA_DH_CS"/>
</dbReference>
<dbReference type="SUPFAM" id="SSF56645">
    <property type="entry name" value="Acyl-CoA dehydrogenase NM domain-like"/>
    <property type="match status" value="1"/>
</dbReference>
<evidence type="ECO:0000313" key="9">
    <source>
        <dbReference type="EMBL" id="MFC7180447.1"/>
    </source>
</evidence>
<dbReference type="InterPro" id="IPR046373">
    <property type="entry name" value="Acyl-CoA_Oxase/DH_mid-dom_sf"/>
</dbReference>
<evidence type="ECO:0000256" key="3">
    <source>
        <dbReference type="ARBA" id="ARBA00022630"/>
    </source>
</evidence>